<sequence length="686" mass="76830">MPDLRDYFKRDFFIRVPPPSVPSQPARTETRALDEAPASSPLSEPPQSSITIDLTHDTNGQIEEDTPTVAQHDIPSLRSIHDSRPEPSPPDQSVTESIPLPSSLNSSFNPSQRILKDGKEVVISSDGDDTDSISSLEDPDVLFAPRNKPRNAAPPPPNPYQPNKALLAQLSAPRKYRFNLDSLVHDAVDDDETEANVAKARARLQQNGVQGGAGASKKGLNEGVLAIALGGDSDDGPGLQRLMDAVRRTEALEQSRNWRFFDQGQLTPSTPNFPFELFPPGSPLAGLREPDSRARLLQSGILEYAASMRRLPDDFLLWIIRSIPLEPREELRKAYCRIFTQTPKEQTRSLIYQDTTDELFRHLGAKPRALILCEPVIADPPEPSLHAPHTRERSALVSVLNLIRDTAAAELFDDDTQAHTIQILLRMSIDTSLTADCVIRSELQGTLTSLLEFGPKQRIEGRICTTIYETIKDPQFQSRLLQHILPTSTWVSLLRYRLALSFLLQDPRPLTEPPEVVLGLRRITELLVRDERFQAKKHRGNSDYDYGDLIAIVSQLEVCINSALFDLKYRQADTEVNFNKAIDQLAAQIKRIFSSIEDTGASHLQRMLAKDALETLHYRIVYSVRSKAPPKKTLFTTFRRETNHNLKDMFIRGKDATDTTGRATETADTENVDGMAMPIRAHDQQL</sequence>
<organism evidence="2 3">
    <name type="scientific">Penicillium brasilianum</name>
    <dbReference type="NCBI Taxonomy" id="104259"/>
    <lineage>
        <taxon>Eukaryota</taxon>
        <taxon>Fungi</taxon>
        <taxon>Dikarya</taxon>
        <taxon>Ascomycota</taxon>
        <taxon>Pezizomycotina</taxon>
        <taxon>Eurotiomycetes</taxon>
        <taxon>Eurotiomycetidae</taxon>
        <taxon>Eurotiales</taxon>
        <taxon>Aspergillaceae</taxon>
        <taxon>Penicillium</taxon>
    </lineage>
</organism>
<accession>A0A0F7TSL6</accession>
<gene>
    <name evidence="2" type="ORF">PMG11_08387</name>
</gene>
<feature type="compositionally biased region" description="Low complexity" evidence="1">
    <location>
        <begin position="35"/>
        <end position="49"/>
    </location>
</feature>
<feature type="compositionally biased region" description="Low complexity" evidence="1">
    <location>
        <begin position="97"/>
        <end position="111"/>
    </location>
</feature>
<reference evidence="3" key="1">
    <citation type="journal article" date="2015" name="Genome Announc.">
        <title>Draft genome sequence of the fungus Penicillium brasilianum MG11.</title>
        <authorList>
            <person name="Horn F."/>
            <person name="Linde J."/>
            <person name="Mattern D.J."/>
            <person name="Walther G."/>
            <person name="Guthke R."/>
            <person name="Brakhage A.A."/>
            <person name="Valiante V."/>
        </authorList>
    </citation>
    <scope>NUCLEOTIDE SEQUENCE [LARGE SCALE GENOMIC DNA]</scope>
    <source>
        <strain evidence="3">MG11</strain>
    </source>
</reference>
<keyword evidence="3" id="KW-1185">Reference proteome</keyword>
<protein>
    <submittedName>
        <fullName evidence="2">Uncharacterized protein</fullName>
    </submittedName>
</protein>
<feature type="region of interest" description="Disordered" evidence="1">
    <location>
        <begin position="15"/>
        <end position="163"/>
    </location>
</feature>
<evidence type="ECO:0000256" key="1">
    <source>
        <dbReference type="SAM" id="MobiDB-lite"/>
    </source>
</evidence>
<name>A0A0F7TSL6_PENBI</name>
<dbReference type="AlphaFoldDB" id="A0A0F7TSL6"/>
<evidence type="ECO:0000313" key="3">
    <source>
        <dbReference type="Proteomes" id="UP000042958"/>
    </source>
</evidence>
<dbReference type="Proteomes" id="UP000042958">
    <property type="component" value="Unassembled WGS sequence"/>
</dbReference>
<dbReference type="OrthoDB" id="5350396at2759"/>
<proteinExistence type="predicted"/>
<evidence type="ECO:0000313" key="2">
    <source>
        <dbReference type="EMBL" id="CEJ59778.1"/>
    </source>
</evidence>
<dbReference type="EMBL" id="CDHK01000007">
    <property type="protein sequence ID" value="CEJ59778.1"/>
    <property type="molecule type" value="Genomic_DNA"/>
</dbReference>
<dbReference type="STRING" id="104259.A0A0F7TSL6"/>